<dbReference type="EMBL" id="CAACVG010007503">
    <property type="protein sequence ID" value="VEN45793.1"/>
    <property type="molecule type" value="Genomic_DNA"/>
</dbReference>
<accession>A0A653CDF9</accession>
<evidence type="ECO:0000313" key="1">
    <source>
        <dbReference type="EMBL" id="VEN45793.1"/>
    </source>
</evidence>
<dbReference type="AlphaFoldDB" id="A0A653CDF9"/>
<sequence>MIGDQCALWCHERTPSYAIADHFFNYFLQTVTSPTTPYRYACLRHWPPLLQLPVIVDHFFRSILGNLHKIQHGRHLQPSYTENWIAGLPNCPRTPFAILLL</sequence>
<dbReference type="Proteomes" id="UP000410492">
    <property type="component" value="Unassembled WGS sequence"/>
</dbReference>
<gene>
    <name evidence="1" type="ORF">CALMAC_LOCUS8123</name>
</gene>
<keyword evidence="2" id="KW-1185">Reference proteome</keyword>
<reference evidence="1 2" key="1">
    <citation type="submission" date="2019-01" db="EMBL/GenBank/DDBJ databases">
        <authorList>
            <person name="Sayadi A."/>
        </authorList>
    </citation>
    <scope>NUCLEOTIDE SEQUENCE [LARGE SCALE GENOMIC DNA]</scope>
</reference>
<evidence type="ECO:0000313" key="2">
    <source>
        <dbReference type="Proteomes" id="UP000410492"/>
    </source>
</evidence>
<feature type="non-terminal residue" evidence="1">
    <location>
        <position position="101"/>
    </location>
</feature>
<organism evidence="1 2">
    <name type="scientific">Callosobruchus maculatus</name>
    <name type="common">Southern cowpea weevil</name>
    <name type="synonym">Pulse bruchid</name>
    <dbReference type="NCBI Taxonomy" id="64391"/>
    <lineage>
        <taxon>Eukaryota</taxon>
        <taxon>Metazoa</taxon>
        <taxon>Ecdysozoa</taxon>
        <taxon>Arthropoda</taxon>
        <taxon>Hexapoda</taxon>
        <taxon>Insecta</taxon>
        <taxon>Pterygota</taxon>
        <taxon>Neoptera</taxon>
        <taxon>Endopterygota</taxon>
        <taxon>Coleoptera</taxon>
        <taxon>Polyphaga</taxon>
        <taxon>Cucujiformia</taxon>
        <taxon>Chrysomeloidea</taxon>
        <taxon>Chrysomelidae</taxon>
        <taxon>Bruchinae</taxon>
        <taxon>Bruchini</taxon>
        <taxon>Callosobruchus</taxon>
    </lineage>
</organism>
<proteinExistence type="predicted"/>
<protein>
    <submittedName>
        <fullName evidence="1">Uncharacterized protein</fullName>
    </submittedName>
</protein>
<name>A0A653CDF9_CALMS</name>